<feature type="domain" description="DUF4283" evidence="1">
    <location>
        <begin position="3"/>
        <end position="58"/>
    </location>
</feature>
<dbReference type="AlphaFoldDB" id="A0AAW2DD96"/>
<dbReference type="PANTHER" id="PTHR31286">
    <property type="entry name" value="GLYCINE-RICH CELL WALL STRUCTURAL PROTEIN 1.8-LIKE"/>
    <property type="match status" value="1"/>
</dbReference>
<dbReference type="InterPro" id="IPR025558">
    <property type="entry name" value="DUF4283"/>
</dbReference>
<dbReference type="Pfam" id="PF14111">
    <property type="entry name" value="DUF4283"/>
    <property type="match status" value="1"/>
</dbReference>
<evidence type="ECO:0000313" key="2">
    <source>
        <dbReference type="EMBL" id="KAL0008557.1"/>
    </source>
</evidence>
<keyword evidence="3" id="KW-1185">Reference proteome</keyword>
<accession>A0AAW2DD96</accession>
<dbReference type="EMBL" id="JAZDWU010000003">
    <property type="protein sequence ID" value="KAL0008557.1"/>
    <property type="molecule type" value="Genomic_DNA"/>
</dbReference>
<organism evidence="2 3">
    <name type="scientific">Lithocarpus litseifolius</name>
    <dbReference type="NCBI Taxonomy" id="425828"/>
    <lineage>
        <taxon>Eukaryota</taxon>
        <taxon>Viridiplantae</taxon>
        <taxon>Streptophyta</taxon>
        <taxon>Embryophyta</taxon>
        <taxon>Tracheophyta</taxon>
        <taxon>Spermatophyta</taxon>
        <taxon>Magnoliopsida</taxon>
        <taxon>eudicotyledons</taxon>
        <taxon>Gunneridae</taxon>
        <taxon>Pentapetalae</taxon>
        <taxon>rosids</taxon>
        <taxon>fabids</taxon>
        <taxon>Fagales</taxon>
        <taxon>Fagaceae</taxon>
        <taxon>Lithocarpus</taxon>
    </lineage>
</organism>
<reference evidence="2 3" key="1">
    <citation type="submission" date="2024-01" db="EMBL/GenBank/DDBJ databases">
        <title>A telomere-to-telomere, gap-free genome of sweet tea (Lithocarpus litseifolius).</title>
        <authorList>
            <person name="Zhou J."/>
        </authorList>
    </citation>
    <scope>NUCLEOTIDE SEQUENCE [LARGE SCALE GENOMIC DNA]</scope>
    <source>
        <strain evidence="2">Zhou-2022a</strain>
        <tissue evidence="2">Leaf</tissue>
    </source>
</reference>
<protein>
    <recommendedName>
        <fullName evidence="1">DUF4283 domain-containing protein</fullName>
    </recommendedName>
</protein>
<comment type="caution">
    <text evidence="2">The sequence shown here is derived from an EMBL/GenBank/DDBJ whole genome shotgun (WGS) entry which is preliminary data.</text>
</comment>
<dbReference type="PANTHER" id="PTHR31286:SF99">
    <property type="entry name" value="DUF4283 DOMAIN-CONTAINING PROTEIN"/>
    <property type="match status" value="1"/>
</dbReference>
<gene>
    <name evidence="2" type="ORF">SO802_010059</name>
</gene>
<evidence type="ECO:0000313" key="3">
    <source>
        <dbReference type="Proteomes" id="UP001459277"/>
    </source>
</evidence>
<dbReference type="Proteomes" id="UP001459277">
    <property type="component" value="Unassembled WGS sequence"/>
</dbReference>
<sequence length="114" mass="13178">MSLWKPVGRMDCMDLGKDNFYIRFKEKDDFDKVLKGGSWFIGEHFLTIRAWKPNFKPTSARVCSIALWARLRELPIEYNNKEVLKEIGNAIGPVIKVDANTTMEARGRFSHICV</sequence>
<evidence type="ECO:0000259" key="1">
    <source>
        <dbReference type="Pfam" id="PF14111"/>
    </source>
</evidence>
<name>A0AAW2DD96_9ROSI</name>
<dbReference type="InterPro" id="IPR040256">
    <property type="entry name" value="At4g02000-like"/>
</dbReference>
<proteinExistence type="predicted"/>